<evidence type="ECO:0000313" key="1">
    <source>
        <dbReference type="EMBL" id="MDQ0643524.1"/>
    </source>
</evidence>
<gene>
    <name evidence="1" type="ORF">QFZ46_001684</name>
</gene>
<accession>A0ABU0PA73</accession>
<proteinExistence type="predicted"/>
<dbReference type="PROSITE" id="PS51318">
    <property type="entry name" value="TAT"/>
    <property type="match status" value="1"/>
</dbReference>
<evidence type="ECO:0000313" key="2">
    <source>
        <dbReference type="Proteomes" id="UP001239085"/>
    </source>
</evidence>
<sequence>MTTASASSSIDRRTFVKATAWSVPVIATAVALPLAAASVQNNAMFFFPSVPSADLANDFTGPLSYTANIFYDSTDAGDPTIGLFIWTLTLKNIYDESAPSIPIANGSQEINKGETWTTSDVFDTTAVPRGYYRVTLDVTSARTIPTWRGIRVLAPIAGLRAPADDITFDFTAEMHDDIFSDIDVLNYAVTVGYTGADADRAYTVPWTLTLQKQGETDVLQFATSDALTAVDGPYYHDNTYRPPTALTAGTYTVEGTAQGTDRPILVRKTIVIA</sequence>
<comment type="caution">
    <text evidence="1">The sequence shown here is derived from an EMBL/GenBank/DDBJ whole genome shotgun (WGS) entry which is preliminary data.</text>
</comment>
<name>A0ABU0PA73_9MICO</name>
<reference evidence="1 2" key="1">
    <citation type="submission" date="2023-07" db="EMBL/GenBank/DDBJ databases">
        <title>Comparative genomics of wheat-associated soil bacteria to identify genetic determinants of phenazine resistance.</title>
        <authorList>
            <person name="Mouncey N."/>
        </authorList>
    </citation>
    <scope>NUCLEOTIDE SEQUENCE [LARGE SCALE GENOMIC DNA]</scope>
    <source>
        <strain evidence="1 2">W2I7</strain>
    </source>
</reference>
<dbReference type="RefSeq" id="WP_307360360.1">
    <property type="nucleotide sequence ID" value="NZ_JAUSXK010000001.1"/>
</dbReference>
<dbReference type="InterPro" id="IPR006311">
    <property type="entry name" value="TAT_signal"/>
</dbReference>
<dbReference type="Proteomes" id="UP001239085">
    <property type="component" value="Unassembled WGS sequence"/>
</dbReference>
<dbReference type="EMBL" id="JAUSXK010000001">
    <property type="protein sequence ID" value="MDQ0643524.1"/>
    <property type="molecule type" value="Genomic_DNA"/>
</dbReference>
<organism evidence="1 2">
    <name type="scientific">Microbacterium murale</name>
    <dbReference type="NCBI Taxonomy" id="1081040"/>
    <lineage>
        <taxon>Bacteria</taxon>
        <taxon>Bacillati</taxon>
        <taxon>Actinomycetota</taxon>
        <taxon>Actinomycetes</taxon>
        <taxon>Micrococcales</taxon>
        <taxon>Microbacteriaceae</taxon>
        <taxon>Microbacterium</taxon>
    </lineage>
</organism>
<keyword evidence="2" id="KW-1185">Reference proteome</keyword>
<protein>
    <submittedName>
        <fullName evidence="1">Uncharacterized protein</fullName>
    </submittedName>
</protein>